<evidence type="ECO:0000259" key="16">
    <source>
        <dbReference type="PROSITE" id="PS51215"/>
    </source>
</evidence>
<dbReference type="InterPro" id="IPR044437">
    <property type="entry name" value="SETD2/Set2_SET"/>
</dbReference>
<dbReference type="GO" id="GO:0006355">
    <property type="term" value="P:regulation of DNA-templated transcription"/>
    <property type="evidence" value="ECO:0007669"/>
    <property type="project" value="InterPro"/>
</dbReference>
<feature type="region of interest" description="Disordered" evidence="12">
    <location>
        <begin position="380"/>
        <end position="401"/>
    </location>
</feature>
<dbReference type="Gene3D" id="2.170.270.10">
    <property type="entry name" value="SET domain"/>
    <property type="match status" value="1"/>
</dbReference>
<dbReference type="InterPro" id="IPR001214">
    <property type="entry name" value="SET_dom"/>
</dbReference>
<dbReference type="InterPro" id="IPR038190">
    <property type="entry name" value="SRI_sf"/>
</dbReference>
<keyword evidence="9" id="KW-0804">Transcription</keyword>
<comment type="caution">
    <text evidence="17">The sequence shown here is derived from an EMBL/GenBank/DDBJ whole genome shotgun (WGS) entry which is preliminary data.</text>
</comment>
<evidence type="ECO:0000256" key="10">
    <source>
        <dbReference type="ARBA" id="ARBA00023242"/>
    </source>
</evidence>
<keyword evidence="6" id="KW-0808">Transferase</keyword>
<keyword evidence="8" id="KW-0805">Transcription regulation</keyword>
<feature type="domain" description="AWS" evidence="16">
    <location>
        <begin position="1000"/>
        <end position="1053"/>
    </location>
</feature>
<evidence type="ECO:0000256" key="9">
    <source>
        <dbReference type="ARBA" id="ARBA00023163"/>
    </source>
</evidence>
<dbReference type="GO" id="GO:0005634">
    <property type="term" value="C:nucleus"/>
    <property type="evidence" value="ECO:0007669"/>
    <property type="project" value="UniProtKB-SubCell"/>
</dbReference>
<dbReference type="CDD" id="cd19172">
    <property type="entry name" value="SET_SETD2"/>
    <property type="match status" value="1"/>
</dbReference>
<evidence type="ECO:0000256" key="7">
    <source>
        <dbReference type="ARBA" id="ARBA00022691"/>
    </source>
</evidence>
<dbReference type="PROSITE" id="PS51215">
    <property type="entry name" value="AWS"/>
    <property type="match status" value="1"/>
</dbReference>
<feature type="compositionally biased region" description="Basic and acidic residues" evidence="12">
    <location>
        <begin position="934"/>
        <end position="950"/>
    </location>
</feature>
<evidence type="ECO:0000256" key="1">
    <source>
        <dbReference type="ARBA" id="ARBA00004123"/>
    </source>
</evidence>
<feature type="compositionally biased region" description="Basic residues" evidence="12">
    <location>
        <begin position="905"/>
        <end position="914"/>
    </location>
</feature>
<organism evidence="17 18">
    <name type="scientific">Parthenolecanium corni</name>
    <dbReference type="NCBI Taxonomy" id="536013"/>
    <lineage>
        <taxon>Eukaryota</taxon>
        <taxon>Metazoa</taxon>
        <taxon>Ecdysozoa</taxon>
        <taxon>Arthropoda</taxon>
        <taxon>Hexapoda</taxon>
        <taxon>Insecta</taxon>
        <taxon>Pterygota</taxon>
        <taxon>Neoptera</taxon>
        <taxon>Paraneoptera</taxon>
        <taxon>Hemiptera</taxon>
        <taxon>Sternorrhyncha</taxon>
        <taxon>Coccoidea</taxon>
        <taxon>Coccidae</taxon>
        <taxon>Parthenolecanium</taxon>
    </lineage>
</organism>
<dbReference type="EC" id="2.1.1.359" evidence="3"/>
<feature type="region of interest" description="Disordered" evidence="12">
    <location>
        <begin position="1389"/>
        <end position="1464"/>
    </location>
</feature>
<dbReference type="InterPro" id="IPR003616">
    <property type="entry name" value="Post-SET_dom"/>
</dbReference>
<dbReference type="Pfam" id="PF00397">
    <property type="entry name" value="WW"/>
    <property type="match status" value="1"/>
</dbReference>
<dbReference type="Pfam" id="PF17907">
    <property type="entry name" value="AWS"/>
    <property type="match status" value="1"/>
</dbReference>
<feature type="compositionally biased region" description="Basic and acidic residues" evidence="12">
    <location>
        <begin position="1428"/>
        <end position="1459"/>
    </location>
</feature>
<dbReference type="PROSITE" id="PS50280">
    <property type="entry name" value="SET"/>
    <property type="match status" value="1"/>
</dbReference>
<feature type="compositionally biased region" description="Low complexity" evidence="12">
    <location>
        <begin position="791"/>
        <end position="835"/>
    </location>
</feature>
<dbReference type="EMBL" id="JBBCAQ010000036">
    <property type="protein sequence ID" value="KAK7576765.1"/>
    <property type="molecule type" value="Genomic_DNA"/>
</dbReference>
<dbReference type="InterPro" id="IPR036020">
    <property type="entry name" value="WW_dom_sf"/>
</dbReference>
<dbReference type="PROSITE" id="PS50020">
    <property type="entry name" value="WW_DOMAIN_2"/>
    <property type="match status" value="1"/>
</dbReference>
<dbReference type="GO" id="GO:0005694">
    <property type="term" value="C:chromosome"/>
    <property type="evidence" value="ECO:0007669"/>
    <property type="project" value="UniProtKB-SubCell"/>
</dbReference>
<gene>
    <name evidence="17" type="ORF">V9T40_013051</name>
</gene>
<feature type="compositionally biased region" description="Basic and acidic residues" evidence="12">
    <location>
        <begin position="615"/>
        <end position="626"/>
    </location>
</feature>
<accession>A0AAN9Y108</accession>
<keyword evidence="18" id="KW-1185">Reference proteome</keyword>
<dbReference type="SMART" id="SM00317">
    <property type="entry name" value="SET"/>
    <property type="match status" value="1"/>
</dbReference>
<evidence type="ECO:0000256" key="11">
    <source>
        <dbReference type="SAM" id="Coils"/>
    </source>
</evidence>
<keyword evidence="7" id="KW-0949">S-adenosyl-L-methionine</keyword>
<evidence type="ECO:0000259" key="14">
    <source>
        <dbReference type="PROSITE" id="PS50280"/>
    </source>
</evidence>
<name>A0AAN9Y108_9HEMI</name>
<evidence type="ECO:0000313" key="17">
    <source>
        <dbReference type="EMBL" id="KAK7576765.1"/>
    </source>
</evidence>
<feature type="compositionally biased region" description="Polar residues" evidence="12">
    <location>
        <begin position="627"/>
        <end position="636"/>
    </location>
</feature>
<dbReference type="SUPFAM" id="SSF51045">
    <property type="entry name" value="WW domain"/>
    <property type="match status" value="1"/>
</dbReference>
<dbReference type="PROSITE" id="PS50868">
    <property type="entry name" value="POST_SET"/>
    <property type="match status" value="1"/>
</dbReference>
<dbReference type="CDD" id="cd00201">
    <property type="entry name" value="WW"/>
    <property type="match status" value="1"/>
</dbReference>
<dbReference type="InterPro" id="IPR006560">
    <property type="entry name" value="AWS_dom"/>
</dbReference>
<dbReference type="Proteomes" id="UP001367676">
    <property type="component" value="Unassembled WGS sequence"/>
</dbReference>
<feature type="domain" description="SET" evidence="14">
    <location>
        <begin position="1055"/>
        <end position="1172"/>
    </location>
</feature>
<evidence type="ECO:0000313" key="18">
    <source>
        <dbReference type="Proteomes" id="UP001367676"/>
    </source>
</evidence>
<dbReference type="InterPro" id="IPR046341">
    <property type="entry name" value="SET_dom_sf"/>
</dbReference>
<feature type="compositionally biased region" description="Basic and acidic residues" evidence="12">
    <location>
        <begin position="1389"/>
        <end position="1398"/>
    </location>
</feature>
<evidence type="ECO:0000256" key="12">
    <source>
        <dbReference type="SAM" id="MobiDB-lite"/>
    </source>
</evidence>
<dbReference type="Pfam" id="PF00856">
    <property type="entry name" value="SET"/>
    <property type="match status" value="1"/>
</dbReference>
<reference evidence="17 18" key="1">
    <citation type="submission" date="2024-03" db="EMBL/GenBank/DDBJ databases">
        <title>Adaptation during the transition from Ophiocordyceps entomopathogen to insect associate is accompanied by gene loss and intensified selection.</title>
        <authorList>
            <person name="Ward C.M."/>
            <person name="Onetto C.A."/>
            <person name="Borneman A.R."/>
        </authorList>
    </citation>
    <scope>NUCLEOTIDE SEQUENCE [LARGE SCALE GENOMIC DNA]</scope>
    <source>
        <strain evidence="17">AWRI1</strain>
        <tissue evidence="17">Single Adult Female</tissue>
    </source>
</reference>
<dbReference type="InterPro" id="IPR013257">
    <property type="entry name" value="SRI"/>
</dbReference>
<evidence type="ECO:0000256" key="8">
    <source>
        <dbReference type="ARBA" id="ARBA00023015"/>
    </source>
</evidence>
<dbReference type="Pfam" id="PF08236">
    <property type="entry name" value="SRI"/>
    <property type="match status" value="1"/>
</dbReference>
<dbReference type="PANTHER" id="PTHR46711:SF1">
    <property type="entry name" value="HISTONE-LYSINE N-METHYLTRANSFERASE SETD2"/>
    <property type="match status" value="1"/>
</dbReference>
<feature type="compositionally biased region" description="Acidic residues" evidence="12">
    <location>
        <begin position="1834"/>
        <end position="1854"/>
    </location>
</feature>
<feature type="region of interest" description="Disordered" evidence="12">
    <location>
        <begin position="615"/>
        <end position="636"/>
    </location>
</feature>
<evidence type="ECO:0000259" key="13">
    <source>
        <dbReference type="PROSITE" id="PS50020"/>
    </source>
</evidence>
<comment type="subcellular location">
    <subcellularLocation>
        <location evidence="2">Chromosome</location>
    </subcellularLocation>
    <subcellularLocation>
        <location evidence="1">Nucleus</location>
    </subcellularLocation>
</comment>
<sequence length="2128" mass="240480">MARIKLPKEPKEPKPPREPKQPKEPKPPKPPKEPKQLKSPKVPKEPKQPKEPKTPKDPKQPKVPKSPKEPKPPKQPKEPKQPKKPKVPKVAKEPKPPKVLKEPKQPPKIRIKATILKKTPIVAKKVAPPNGEKSKKRIATATKKPLPSESSRVYEDVKTDEDDLVGDSCTEETMFDVKLTDIANIVIGDLKQVRVNETPFNLDPAQLSVVYSTAEVSKSDCENVEEHENSTAVSWVQEKLDDKCVDIEIVDGSIEEVDGVIVEDDENIGEGEEVIEVYEVSQCYPTVADTVSEEIVINGDCDMKSPKVEHAETEFENLSANSVDTKLSAELSADSIDEDIELSLDDNKVEINDENGCEMVTLPSTETEKMDCDAADRIDSSASAEDSTYTSVNESECPTEELSKLDISEVPLDSGLPAPSTAVESVSSAAQKAEICVEKYMYNDEKMVHNEELVYNEENTVLSDESVVHNEEVGHDTEDVVISDQNVVHKAELVHNDENTVPGDENVMHDEEVRRDAENMVLSNKNVVHNEEVGHDSENIVISDQNVVHNAELVHNDENIVPIDENVVHNEEVVHDDEISAPSNENVVHHEEMVLDEENNENAVRYDDKMMSNDEEAVRDAFEKRSPPTSETVTEQKSVEYVSDLENKILLDEVVDEDDDEMSADDDASGNPTDDDFIVLDDSEIPSSEAKMHQLAAIACSNAYRLPLMKPTPPADEDAQPTEHTPSSNMTEQPPERMASSDSSMLPPELASLSDESTHATANTFRQPPHLSPSLPQSEYEASSESERSGARAAKSGATAQNDVGSAALATASSSRETASVSSKKTANKNNVAAKRMPKETTKSKKSSFSSQEQSKPLKKRGPKERKKSSGEGGNNNKSKESSSKKKSSKDDSTTEEDSPVKNSEKRRRSKRIKSKPEYIEKKEEVKLLAALKGGKEKSGQENDAKHENDAAGGGLTSNGESVPKKLENLVRVAESTDMPPFQLIVDNEYHTERSFSKDAERMICDCTLTKEEIIRGERGCGEDCLNRLLLIECCSRCTLGERCTNKRFQKKQYTKCEAYKTQKKGYGLRVLENVPSGTFLMEYVGEVIDSDEFEDRAVKYAREKIPHFYFMSLKSDCIIDATIKGNYSRFINHSCEPNAETQKWTVQGELRVGFFSKREISAGEEVTFDYQLQRYGKQAQRCYCEASSCTGWIGDDPDKQVEDFTRKERKNKKKRDEYVDWETALEEISQVGLINRHQTLNLNRLMVHAKELPIRMQILQLIEEGQPACRRLFVDYHGLPIIWSWMVDCGPEHDELRIQLLKTLMALPITNKTILIDSKVFSLVEQWAFAVEQKIQSEVLSAQSVLESVEDIASAEETPVSELAQKVLNQWSTLREAYRIPKKERIQQMKEHEREADQNVVKPRPRRLPLYAEKMRDSYQRNRHNRSKDFEKIYFDRLKDRRKRDSPERGRDHHRKTDNAGNKISRMEHRYMFEMKIREKEERKREEELMKRKWETEDPQAYWMQQNANMFYGTQQHPMVPGQFIASVPPPNFTPDASNMMGVPPNMMPNMPAHQTPRSHSHSYYNPPSTFVSPNVMMTHLPPPPTPSPLSSQPSSMANMLPSQQTYYQNSFTSSTPSPLPVPYPHHALSELAAAVTSTAIHTSSAHHHRADMAEQESMPYAYDYNSQQHSLHALHTPVDEIPIPSDDQTTSATYADSQHSYEYEKSSNSSIVTTSALEQQQQQQLLQQLQQQQLQEQQQQLQEQQQQLQEQQEQEEQAQQEQLPQCSAEELIAAVAAVDVSKLKLPPKWKAARDAQGCIYYYHTKTRVSQWYPPTWEEPAAAAAAAVVVEQVEEGDYSSEEESSGEDDDEVVETTKKRRRSSKYDHVNAFAKRLHRDGGGDKDAEQSSFDMDAELRENLAAMSSEFQDSDNEDYSPVTKDIEEGKRDLSDHEPATNANSPPTTVPLITEHIISPREPIDEKERIRNKRRIKMLKEKFRRQKKQKMLESMNGENAGLMDGSNGVNLGDSISSNSSNKLLSVPADTSNLTDRKRKDMFRSNMANFVVSCLNPYFRRGCTAGRITNGEDFKHLARKLTHFVMLKELKHCRNATDLTCNASVKHKAKEYIRKYMSKFGEIYVRPPDEGNF</sequence>
<proteinExistence type="predicted"/>
<evidence type="ECO:0000259" key="15">
    <source>
        <dbReference type="PROSITE" id="PS50868"/>
    </source>
</evidence>
<dbReference type="Gene3D" id="1.10.1740.100">
    <property type="entry name" value="Set2, Rpb1 interacting domain"/>
    <property type="match status" value="1"/>
</dbReference>
<feature type="compositionally biased region" description="Basic and acidic residues" evidence="12">
    <location>
        <begin position="1"/>
        <end position="81"/>
    </location>
</feature>
<feature type="region of interest" description="Disordered" evidence="12">
    <location>
        <begin position="933"/>
        <end position="963"/>
    </location>
</feature>
<evidence type="ECO:0000256" key="6">
    <source>
        <dbReference type="ARBA" id="ARBA00022679"/>
    </source>
</evidence>
<keyword evidence="10" id="KW-0539">Nucleus</keyword>
<dbReference type="Gene3D" id="2.20.70.10">
    <property type="match status" value="1"/>
</dbReference>
<dbReference type="PROSITE" id="PS01159">
    <property type="entry name" value="WW_DOMAIN_1"/>
    <property type="match status" value="1"/>
</dbReference>
<feature type="region of interest" description="Disordered" evidence="12">
    <location>
        <begin position="654"/>
        <end position="679"/>
    </location>
</feature>
<feature type="domain" description="WW" evidence="13">
    <location>
        <begin position="1785"/>
        <end position="1818"/>
    </location>
</feature>
<dbReference type="SMART" id="SM00570">
    <property type="entry name" value="AWS"/>
    <property type="match status" value="1"/>
</dbReference>
<evidence type="ECO:0000256" key="4">
    <source>
        <dbReference type="ARBA" id="ARBA00022454"/>
    </source>
</evidence>
<evidence type="ECO:0000256" key="5">
    <source>
        <dbReference type="ARBA" id="ARBA00022603"/>
    </source>
</evidence>
<feature type="region of interest" description="Disordered" evidence="12">
    <location>
        <begin position="1834"/>
        <end position="1865"/>
    </location>
</feature>
<feature type="compositionally biased region" description="Basic residues" evidence="12">
    <location>
        <begin position="857"/>
        <end position="867"/>
    </location>
</feature>
<feature type="compositionally biased region" description="Polar residues" evidence="12">
    <location>
        <begin position="722"/>
        <end position="732"/>
    </location>
</feature>
<feature type="compositionally biased region" description="Basic and acidic residues" evidence="12">
    <location>
        <begin position="878"/>
        <end position="904"/>
    </location>
</feature>
<feature type="region of interest" description="Disordered" evidence="12">
    <location>
        <begin position="1927"/>
        <end position="1946"/>
    </location>
</feature>
<evidence type="ECO:0000256" key="2">
    <source>
        <dbReference type="ARBA" id="ARBA00004286"/>
    </source>
</evidence>
<dbReference type="PANTHER" id="PTHR46711">
    <property type="entry name" value="HISTONE-LYSINE N-METHYLTRANSFERASE SETD2"/>
    <property type="match status" value="1"/>
</dbReference>
<dbReference type="InterPro" id="IPR001202">
    <property type="entry name" value="WW_dom"/>
</dbReference>
<feature type="compositionally biased region" description="Basic and acidic residues" evidence="12">
    <location>
        <begin position="90"/>
        <end position="105"/>
    </location>
</feature>
<keyword evidence="5" id="KW-0489">Methyltransferase</keyword>
<dbReference type="GO" id="GO:0032259">
    <property type="term" value="P:methylation"/>
    <property type="evidence" value="ECO:0007669"/>
    <property type="project" value="UniProtKB-KW"/>
</dbReference>
<evidence type="ECO:0000256" key="3">
    <source>
        <dbReference type="ARBA" id="ARBA00012178"/>
    </source>
</evidence>
<dbReference type="SMART" id="SM00456">
    <property type="entry name" value="WW"/>
    <property type="match status" value="1"/>
</dbReference>
<feature type="region of interest" description="Disordered" evidence="12">
    <location>
        <begin position="1681"/>
        <end position="1709"/>
    </location>
</feature>
<keyword evidence="11" id="KW-0175">Coiled coil</keyword>
<keyword evidence="4" id="KW-0158">Chromosome</keyword>
<protein>
    <recommendedName>
        <fullName evidence="3">[histone H3]-lysine(36) N-trimethyltransferase</fullName>
        <ecNumber evidence="3">2.1.1.359</ecNumber>
    </recommendedName>
</protein>
<feature type="domain" description="Post-SET" evidence="15">
    <location>
        <begin position="1179"/>
        <end position="1195"/>
    </location>
</feature>
<feature type="region of interest" description="Disordered" evidence="12">
    <location>
        <begin position="1"/>
        <end position="159"/>
    </location>
</feature>
<dbReference type="SUPFAM" id="SSF82199">
    <property type="entry name" value="SET domain"/>
    <property type="match status" value="1"/>
</dbReference>
<feature type="region of interest" description="Disordered" evidence="12">
    <location>
        <begin position="708"/>
        <end position="918"/>
    </location>
</feature>
<feature type="compositionally biased region" description="Low complexity" evidence="12">
    <location>
        <begin position="767"/>
        <end position="783"/>
    </location>
</feature>
<dbReference type="InterPro" id="IPR042294">
    <property type="entry name" value="SETD2_animal"/>
</dbReference>
<feature type="coiled-coil region" evidence="11">
    <location>
        <begin position="1719"/>
        <end position="1764"/>
    </location>
</feature>
<feature type="compositionally biased region" description="Polar residues" evidence="12">
    <location>
        <begin position="1688"/>
        <end position="1700"/>
    </location>
</feature>
<dbReference type="GO" id="GO:0140955">
    <property type="term" value="F:histone H3K36 trimethyltransferase activity"/>
    <property type="evidence" value="ECO:0007669"/>
    <property type="project" value="UniProtKB-EC"/>
</dbReference>